<dbReference type="RefSeq" id="WP_071924933.1">
    <property type="nucleotide sequence ID" value="NZ_CP017480.1"/>
</dbReference>
<dbReference type="EMBL" id="CP017480">
    <property type="protein sequence ID" value="APG04350.1"/>
    <property type="molecule type" value="Genomic_DNA"/>
</dbReference>
<evidence type="ECO:0000256" key="1">
    <source>
        <dbReference type="SAM" id="Phobius"/>
    </source>
</evidence>
<name>A0A1L3ETI8_9GAMM</name>
<dbReference type="AlphaFoldDB" id="A0A1L3ETI8"/>
<accession>A0A1L3ETI8</accession>
<feature type="transmembrane region" description="Helical" evidence="1">
    <location>
        <begin position="49"/>
        <end position="66"/>
    </location>
</feature>
<feature type="transmembrane region" description="Helical" evidence="1">
    <location>
        <begin position="12"/>
        <end position="37"/>
    </location>
</feature>
<keyword evidence="1" id="KW-0812">Transmembrane</keyword>
<evidence type="ECO:0008006" key="4">
    <source>
        <dbReference type="Google" id="ProtNLM"/>
    </source>
</evidence>
<dbReference type="KEGG" id="lrz:BJI69_10880"/>
<evidence type="ECO:0000313" key="3">
    <source>
        <dbReference type="Proteomes" id="UP000182987"/>
    </source>
</evidence>
<feature type="transmembrane region" description="Helical" evidence="1">
    <location>
        <begin position="99"/>
        <end position="121"/>
    </location>
</feature>
<protein>
    <recommendedName>
        <fullName evidence="4">VanZ-like domain-containing protein</fullName>
    </recommendedName>
</protein>
<keyword evidence="1" id="KW-0472">Membrane</keyword>
<keyword evidence="1" id="KW-1133">Transmembrane helix</keyword>
<gene>
    <name evidence="2" type="ORF">BJI69_10880</name>
</gene>
<sequence>MPYDRSWMGFGIIGALESGGIALLVGIVVYALLHFLAGKSNGWSDGKEISIAFILSVAIGGGQDLWDLLYFTMAPLQSLTLLQLKLAAVHDPDAIGLRVFFDIVGALIGACIGWVLFSGGLKRLLAGMRSP</sequence>
<organism evidence="2 3">
    <name type="scientific">Luteibacter rhizovicinus DSM 16549</name>
    <dbReference type="NCBI Taxonomy" id="1440763"/>
    <lineage>
        <taxon>Bacteria</taxon>
        <taxon>Pseudomonadati</taxon>
        <taxon>Pseudomonadota</taxon>
        <taxon>Gammaproteobacteria</taxon>
        <taxon>Lysobacterales</taxon>
        <taxon>Rhodanobacteraceae</taxon>
        <taxon>Luteibacter</taxon>
    </lineage>
</organism>
<keyword evidence="3" id="KW-1185">Reference proteome</keyword>
<dbReference type="OrthoDB" id="5953088at2"/>
<reference evidence="3" key="1">
    <citation type="submission" date="2016-09" db="EMBL/GenBank/DDBJ databases">
        <authorList>
            <person name="Lysoe E."/>
        </authorList>
    </citation>
    <scope>NUCLEOTIDE SEQUENCE [LARGE SCALE GENOMIC DNA]</scope>
    <source>
        <strain evidence="3">LJ96T</strain>
    </source>
</reference>
<evidence type="ECO:0000313" key="2">
    <source>
        <dbReference type="EMBL" id="APG04350.1"/>
    </source>
</evidence>
<proteinExistence type="predicted"/>
<dbReference type="Proteomes" id="UP000182987">
    <property type="component" value="Chromosome"/>
</dbReference>